<dbReference type="GeneID" id="93718583"/>
<comment type="caution">
    <text evidence="1">The sequence shown here is derived from an EMBL/GenBank/DDBJ whole genome shotgun (WGS) entry which is preliminary data.</text>
</comment>
<dbReference type="AlphaFoldDB" id="A0AAP6LIP9"/>
<proteinExistence type="predicted"/>
<protein>
    <submittedName>
        <fullName evidence="1">Uncharacterized protein</fullName>
    </submittedName>
</protein>
<evidence type="ECO:0000313" key="1">
    <source>
        <dbReference type="EMBL" id="MDY3511664.1"/>
    </source>
</evidence>
<sequence length="168" mass="18821">MKNIFINKTKIILLVLVSVLFGLFYTKAQNKMTTHPMVFVGYNYQNVSFGEVGGRLLFLKKDNVMYRLGASAMLGSPNGKFAVIPKLQGDILFNFQEDKTLNHSYYGLIGVETTNKYFAPKVGLSFFGILDFTVGYAFQIPNQAVNDKSLKGVNIEVNLNVPLSVYQK</sequence>
<name>A0AAP6LIP9_RIEAN</name>
<accession>A0AAP6LIP9</accession>
<dbReference type="EMBL" id="JAQZHK010000001">
    <property type="protein sequence ID" value="MDY3511664.1"/>
    <property type="molecule type" value="Genomic_DNA"/>
</dbReference>
<reference evidence="1" key="1">
    <citation type="submission" date="2023-01" db="EMBL/GenBank/DDBJ databases">
        <title>Genome-based studies on antimicrobial resistance profiles of Riemerella anatipestifer in China, 1994 to 2021.</title>
        <authorList>
            <person name="Yang Z."/>
            <person name="Zhu D."/>
        </authorList>
    </citation>
    <scope>NUCLEOTIDE SEQUENCE</scope>
    <source>
        <strain evidence="1">RCAD1218</strain>
    </source>
</reference>
<organism evidence="1 2">
    <name type="scientific">Riemerella anatipestifer</name>
    <name type="common">Moraxella anatipestifer</name>
    <dbReference type="NCBI Taxonomy" id="34085"/>
    <lineage>
        <taxon>Bacteria</taxon>
        <taxon>Pseudomonadati</taxon>
        <taxon>Bacteroidota</taxon>
        <taxon>Flavobacteriia</taxon>
        <taxon>Flavobacteriales</taxon>
        <taxon>Weeksellaceae</taxon>
        <taxon>Riemerella</taxon>
    </lineage>
</organism>
<evidence type="ECO:0000313" key="2">
    <source>
        <dbReference type="Proteomes" id="UP001284033"/>
    </source>
</evidence>
<gene>
    <name evidence="1" type="ORF">PG303_00355</name>
</gene>
<dbReference type="Proteomes" id="UP001284033">
    <property type="component" value="Unassembled WGS sequence"/>
</dbReference>
<dbReference type="RefSeq" id="WP_013447116.1">
    <property type="nucleotide sequence ID" value="NZ_CP031845.1"/>
</dbReference>